<dbReference type="EMBL" id="JACCKB010000003">
    <property type="protein sequence ID" value="NYZ65086.1"/>
    <property type="molecule type" value="Genomic_DNA"/>
</dbReference>
<dbReference type="GO" id="GO:0006259">
    <property type="term" value="P:DNA metabolic process"/>
    <property type="evidence" value="ECO:0007669"/>
    <property type="project" value="UniProtKB-ARBA"/>
</dbReference>
<dbReference type="PANTHER" id="PTHR30231:SF4">
    <property type="entry name" value="PROTEIN NEN2"/>
    <property type="match status" value="1"/>
</dbReference>
<dbReference type="GO" id="GO:0003676">
    <property type="term" value="F:nucleic acid binding"/>
    <property type="evidence" value="ECO:0007669"/>
    <property type="project" value="InterPro"/>
</dbReference>
<protein>
    <submittedName>
        <fullName evidence="5">3'-5' exonuclease</fullName>
    </submittedName>
</protein>
<dbReference type="Pfam" id="PF00929">
    <property type="entry name" value="RNase_T"/>
    <property type="match status" value="1"/>
</dbReference>
<dbReference type="AlphaFoldDB" id="A0A853ICI9"/>
<evidence type="ECO:0000256" key="1">
    <source>
        <dbReference type="ARBA" id="ARBA00022722"/>
    </source>
</evidence>
<dbReference type="GO" id="GO:0005829">
    <property type="term" value="C:cytosol"/>
    <property type="evidence" value="ECO:0007669"/>
    <property type="project" value="TreeGrafter"/>
</dbReference>
<evidence type="ECO:0000259" key="4">
    <source>
        <dbReference type="SMART" id="SM00479"/>
    </source>
</evidence>
<comment type="caution">
    <text evidence="5">The sequence shown here is derived from an EMBL/GenBank/DDBJ whole genome shotgun (WGS) entry which is preliminary data.</text>
</comment>
<dbReference type="Proteomes" id="UP000569732">
    <property type="component" value="Unassembled WGS sequence"/>
</dbReference>
<dbReference type="InterPro" id="IPR013520">
    <property type="entry name" value="Ribonucl_H"/>
</dbReference>
<dbReference type="GO" id="GO:0008408">
    <property type="term" value="F:3'-5' exonuclease activity"/>
    <property type="evidence" value="ECO:0007669"/>
    <property type="project" value="TreeGrafter"/>
</dbReference>
<dbReference type="InterPro" id="IPR012337">
    <property type="entry name" value="RNaseH-like_sf"/>
</dbReference>
<feature type="domain" description="Exonuclease" evidence="4">
    <location>
        <begin position="43"/>
        <end position="223"/>
    </location>
</feature>
<evidence type="ECO:0000313" key="6">
    <source>
        <dbReference type="Proteomes" id="UP000569732"/>
    </source>
</evidence>
<dbReference type="SUPFAM" id="SSF53098">
    <property type="entry name" value="Ribonuclease H-like"/>
    <property type="match status" value="1"/>
</dbReference>
<keyword evidence="3 5" id="KW-0269">Exonuclease</keyword>
<keyword evidence="2" id="KW-0378">Hydrolase</keyword>
<name>A0A853ICI9_9GAMM</name>
<gene>
    <name evidence="5" type="ORF">H0A36_03630</name>
</gene>
<dbReference type="InterPro" id="IPR036397">
    <property type="entry name" value="RNaseH_sf"/>
</dbReference>
<dbReference type="NCBIfam" id="NF006602">
    <property type="entry name" value="PRK09146.1"/>
    <property type="match status" value="1"/>
</dbReference>
<evidence type="ECO:0000256" key="2">
    <source>
        <dbReference type="ARBA" id="ARBA00022801"/>
    </source>
</evidence>
<dbReference type="RefSeq" id="WP_180567113.1">
    <property type="nucleotide sequence ID" value="NZ_JACCKB010000003.1"/>
</dbReference>
<evidence type="ECO:0000256" key="3">
    <source>
        <dbReference type="ARBA" id="ARBA00022839"/>
    </source>
</evidence>
<sequence length="233" mass="26122">MADLTSAWQERYAQLQASSQDGRLQRFYGAGIVAGNTPINSVPLVALDFETTGLDAEQDDIVSIGLVPFTLQRIFCRDAAEWIVKPVQPLAEESVIIHGITHSEVNSAPDFQHFLEQVLLALAGKVVVVHYRQIECNFFSQALLRRIGESIQFPAIDTLELEQRALRARQGLVGRLLQKPMGSVRLADCRKRYSLPYYHPHHAMTDALATAELLQAQVAHHYRPDTPVAQLWN</sequence>
<keyword evidence="1" id="KW-0540">Nuclease</keyword>
<organism evidence="5 6">
    <name type="scientific">Spartinivicinus marinus</name>
    <dbReference type="NCBI Taxonomy" id="2994442"/>
    <lineage>
        <taxon>Bacteria</taxon>
        <taxon>Pseudomonadati</taxon>
        <taxon>Pseudomonadota</taxon>
        <taxon>Gammaproteobacteria</taxon>
        <taxon>Oceanospirillales</taxon>
        <taxon>Zooshikellaceae</taxon>
        <taxon>Spartinivicinus</taxon>
    </lineage>
</organism>
<dbReference type="Gene3D" id="3.30.420.10">
    <property type="entry name" value="Ribonuclease H-like superfamily/Ribonuclease H"/>
    <property type="match status" value="1"/>
</dbReference>
<accession>A0A853ICI9</accession>
<keyword evidence="6" id="KW-1185">Reference proteome</keyword>
<reference evidence="5 6" key="1">
    <citation type="submission" date="2020-07" db="EMBL/GenBank/DDBJ databases">
        <title>Endozoicomonas sp. nov., isolated from sediment.</title>
        <authorList>
            <person name="Gu T."/>
        </authorList>
    </citation>
    <scope>NUCLEOTIDE SEQUENCE [LARGE SCALE GENOMIC DNA]</scope>
    <source>
        <strain evidence="5 6">SM1973</strain>
    </source>
</reference>
<dbReference type="CDD" id="cd06127">
    <property type="entry name" value="DEDDh"/>
    <property type="match status" value="1"/>
</dbReference>
<proteinExistence type="predicted"/>
<dbReference type="SMART" id="SM00479">
    <property type="entry name" value="EXOIII"/>
    <property type="match status" value="1"/>
</dbReference>
<evidence type="ECO:0000313" key="5">
    <source>
        <dbReference type="EMBL" id="NYZ65086.1"/>
    </source>
</evidence>
<dbReference type="PANTHER" id="PTHR30231">
    <property type="entry name" value="DNA POLYMERASE III SUBUNIT EPSILON"/>
    <property type="match status" value="1"/>
</dbReference>